<name>A0A812DLB1_ACAPH</name>
<dbReference type="GO" id="GO:0006896">
    <property type="term" value="P:Golgi to vacuole transport"/>
    <property type="evidence" value="ECO:0007669"/>
    <property type="project" value="TreeGrafter"/>
</dbReference>
<evidence type="ECO:0000256" key="8">
    <source>
        <dbReference type="SAM" id="Phobius"/>
    </source>
</evidence>
<evidence type="ECO:0000256" key="3">
    <source>
        <dbReference type="ARBA" id="ARBA00022448"/>
    </source>
</evidence>
<evidence type="ECO:0000256" key="4">
    <source>
        <dbReference type="ARBA" id="ARBA00022927"/>
    </source>
</evidence>
<keyword evidence="11" id="KW-1185">Reference proteome</keyword>
<gene>
    <name evidence="10" type="ORF">SPHA_57062</name>
</gene>
<protein>
    <submittedName>
        <fullName evidence="10">VPS54</fullName>
    </submittedName>
</protein>
<dbReference type="GO" id="GO:0000938">
    <property type="term" value="C:GARP complex"/>
    <property type="evidence" value="ECO:0007669"/>
    <property type="project" value="InterPro"/>
</dbReference>
<evidence type="ECO:0000256" key="6">
    <source>
        <dbReference type="ARBA" id="ARBA00023054"/>
    </source>
</evidence>
<sequence>MEKNRADLDQVPKIFMLPNFSLENPDTFSAVFPWTQVEESKPDKSGNRQSCKLLQEKLSHYLDTVEVQIGEQISMRSEAFFHAMTSHDELQDYMQVTCRAIKQLRDKIHALEETLAKGSLKILKLYRSRTNYAKLHNKLKLISTVHQTQPTIQLLLSTNEFVGALDLISTTQEVLAQELAGIHSFRYVAEIDLILFFLLSSLLLHGLFGVEGIDIKITVC</sequence>
<dbReference type="EMBL" id="CAHIKZ030003830">
    <property type="protein sequence ID" value="CAE1304503.1"/>
    <property type="molecule type" value="Genomic_DNA"/>
</dbReference>
<evidence type="ECO:0000259" key="9">
    <source>
        <dbReference type="Pfam" id="PF10475"/>
    </source>
</evidence>
<evidence type="ECO:0000256" key="5">
    <source>
        <dbReference type="ARBA" id="ARBA00023034"/>
    </source>
</evidence>
<feature type="transmembrane region" description="Helical" evidence="8">
    <location>
        <begin position="187"/>
        <end position="208"/>
    </location>
</feature>
<evidence type="ECO:0000256" key="7">
    <source>
        <dbReference type="SAM" id="Coils"/>
    </source>
</evidence>
<dbReference type="GO" id="GO:0019905">
    <property type="term" value="F:syntaxin binding"/>
    <property type="evidence" value="ECO:0007669"/>
    <property type="project" value="TreeGrafter"/>
</dbReference>
<keyword evidence="8" id="KW-0472">Membrane</keyword>
<dbReference type="Proteomes" id="UP000597762">
    <property type="component" value="Unassembled WGS sequence"/>
</dbReference>
<evidence type="ECO:0000256" key="2">
    <source>
        <dbReference type="ARBA" id="ARBA00009150"/>
    </source>
</evidence>
<dbReference type="PANTHER" id="PTHR12965">
    <property type="entry name" value="VACUOLAR PROTEIN SORTING 54"/>
    <property type="match status" value="1"/>
</dbReference>
<dbReference type="GO" id="GO:0005829">
    <property type="term" value="C:cytosol"/>
    <property type="evidence" value="ECO:0007669"/>
    <property type="project" value="GOC"/>
</dbReference>
<dbReference type="InterPro" id="IPR039745">
    <property type="entry name" value="Vps54"/>
</dbReference>
<dbReference type="GO" id="GO:0042147">
    <property type="term" value="P:retrograde transport, endosome to Golgi"/>
    <property type="evidence" value="ECO:0007669"/>
    <property type="project" value="InterPro"/>
</dbReference>
<dbReference type="Pfam" id="PF10475">
    <property type="entry name" value="Vps54_N"/>
    <property type="match status" value="1"/>
</dbReference>
<accession>A0A812DLB1</accession>
<reference evidence="10" key="1">
    <citation type="submission" date="2021-01" db="EMBL/GenBank/DDBJ databases">
        <authorList>
            <person name="Li R."/>
            <person name="Bekaert M."/>
        </authorList>
    </citation>
    <scope>NUCLEOTIDE SEQUENCE</scope>
    <source>
        <strain evidence="10">Farmed</strain>
    </source>
</reference>
<organism evidence="10 11">
    <name type="scientific">Acanthosepion pharaonis</name>
    <name type="common">Pharaoh cuttlefish</name>
    <name type="synonym">Sepia pharaonis</name>
    <dbReference type="NCBI Taxonomy" id="158019"/>
    <lineage>
        <taxon>Eukaryota</taxon>
        <taxon>Metazoa</taxon>
        <taxon>Spiralia</taxon>
        <taxon>Lophotrochozoa</taxon>
        <taxon>Mollusca</taxon>
        <taxon>Cephalopoda</taxon>
        <taxon>Coleoidea</taxon>
        <taxon>Decapodiformes</taxon>
        <taxon>Sepiida</taxon>
        <taxon>Sepiina</taxon>
        <taxon>Sepiidae</taxon>
        <taxon>Acanthosepion</taxon>
    </lineage>
</organism>
<proteinExistence type="inferred from homology"/>
<feature type="coiled-coil region" evidence="7">
    <location>
        <begin position="94"/>
        <end position="121"/>
    </location>
</feature>
<evidence type="ECO:0000313" key="10">
    <source>
        <dbReference type="EMBL" id="CAE1304503.1"/>
    </source>
</evidence>
<dbReference type="InterPro" id="IPR019515">
    <property type="entry name" value="VPS54_N"/>
</dbReference>
<keyword evidence="8" id="KW-1133">Transmembrane helix</keyword>
<dbReference type="AlphaFoldDB" id="A0A812DLB1"/>
<evidence type="ECO:0000256" key="1">
    <source>
        <dbReference type="ARBA" id="ARBA00004601"/>
    </source>
</evidence>
<comment type="similarity">
    <text evidence="2">Belongs to the VPS54 family.</text>
</comment>
<feature type="domain" description="Vacuolar protein sorting-associated protein 54 N-terminal" evidence="9">
    <location>
        <begin position="54"/>
        <end position="177"/>
    </location>
</feature>
<comment type="subcellular location">
    <subcellularLocation>
        <location evidence="1">Golgi apparatus</location>
        <location evidence="1">trans-Golgi network</location>
    </subcellularLocation>
</comment>
<dbReference type="OrthoDB" id="10259024at2759"/>
<keyword evidence="8" id="KW-0812">Transmembrane</keyword>
<keyword evidence="4" id="KW-0653">Protein transport</keyword>
<comment type="caution">
    <text evidence="10">The sequence shown here is derived from an EMBL/GenBank/DDBJ whole genome shotgun (WGS) entry which is preliminary data.</text>
</comment>
<dbReference type="PANTHER" id="PTHR12965:SF0">
    <property type="entry name" value="VACUOLAR PROTEIN SORTING-ASSOCIATED PROTEIN 54"/>
    <property type="match status" value="1"/>
</dbReference>
<keyword evidence="6 7" id="KW-0175">Coiled coil</keyword>
<evidence type="ECO:0000313" key="11">
    <source>
        <dbReference type="Proteomes" id="UP000597762"/>
    </source>
</evidence>
<keyword evidence="5" id="KW-0333">Golgi apparatus</keyword>
<dbReference type="GO" id="GO:0015031">
    <property type="term" value="P:protein transport"/>
    <property type="evidence" value="ECO:0007669"/>
    <property type="project" value="UniProtKB-KW"/>
</dbReference>
<keyword evidence="3" id="KW-0813">Transport</keyword>